<dbReference type="OrthoDB" id="4483605at2"/>
<protein>
    <submittedName>
        <fullName evidence="2">Uncharacterized protein</fullName>
    </submittedName>
</protein>
<accession>A0A318RIP3</accession>
<comment type="caution">
    <text evidence="2">The sequence shown here is derived from an EMBL/GenBank/DDBJ whole genome shotgun (WGS) entry which is preliminary data.</text>
</comment>
<name>A0A318RIP3_WILLI</name>
<dbReference type="RefSeq" id="WP_146240513.1">
    <property type="nucleotide sequence ID" value="NZ_QJSP01000016.1"/>
</dbReference>
<reference evidence="2 3" key="1">
    <citation type="submission" date="2018-06" db="EMBL/GenBank/DDBJ databases">
        <title>Genomic Encyclopedia of Type Strains, Phase IV (KMG-IV): sequencing the most valuable type-strain genomes for metagenomic binning, comparative biology and taxonomic classification.</title>
        <authorList>
            <person name="Goeker M."/>
        </authorList>
    </citation>
    <scope>NUCLEOTIDE SEQUENCE [LARGE SCALE GENOMIC DNA]</scope>
    <source>
        <strain evidence="2 3">DSM 45521</strain>
    </source>
</reference>
<dbReference type="EMBL" id="QJSP01000016">
    <property type="protein sequence ID" value="PYE13477.1"/>
    <property type="molecule type" value="Genomic_DNA"/>
</dbReference>
<proteinExistence type="predicted"/>
<dbReference type="AlphaFoldDB" id="A0A318RIP3"/>
<keyword evidence="1" id="KW-0472">Membrane</keyword>
<feature type="transmembrane region" description="Helical" evidence="1">
    <location>
        <begin position="50"/>
        <end position="71"/>
    </location>
</feature>
<gene>
    <name evidence="2" type="ORF">DFR67_11631</name>
</gene>
<evidence type="ECO:0000313" key="3">
    <source>
        <dbReference type="Proteomes" id="UP000247591"/>
    </source>
</evidence>
<organism evidence="2 3">
    <name type="scientific">Williamsia limnetica</name>
    <dbReference type="NCBI Taxonomy" id="882452"/>
    <lineage>
        <taxon>Bacteria</taxon>
        <taxon>Bacillati</taxon>
        <taxon>Actinomycetota</taxon>
        <taxon>Actinomycetes</taxon>
        <taxon>Mycobacteriales</taxon>
        <taxon>Nocardiaceae</taxon>
        <taxon>Williamsia</taxon>
    </lineage>
</organism>
<sequence>MAAIIFVAAALAVAAMLLWGIGSAVARVVGIILLIDGLGGIALHSSALAGTHYVTEAAIGLGLWLAGHWLYAIKHRLWRSHLALVIWRLPGLSLLAPIPTR</sequence>
<evidence type="ECO:0000256" key="1">
    <source>
        <dbReference type="SAM" id="Phobius"/>
    </source>
</evidence>
<keyword evidence="1" id="KW-0812">Transmembrane</keyword>
<keyword evidence="3" id="KW-1185">Reference proteome</keyword>
<keyword evidence="1" id="KW-1133">Transmembrane helix</keyword>
<dbReference type="Proteomes" id="UP000247591">
    <property type="component" value="Unassembled WGS sequence"/>
</dbReference>
<evidence type="ECO:0000313" key="2">
    <source>
        <dbReference type="EMBL" id="PYE13477.1"/>
    </source>
</evidence>